<organism evidence="1 2">
    <name type="scientific">Clostridium vincentii</name>
    <dbReference type="NCBI Taxonomy" id="52704"/>
    <lineage>
        <taxon>Bacteria</taxon>
        <taxon>Bacillati</taxon>
        <taxon>Bacillota</taxon>
        <taxon>Clostridia</taxon>
        <taxon>Eubacteriales</taxon>
        <taxon>Clostridiaceae</taxon>
        <taxon>Clostridium</taxon>
    </lineage>
</organism>
<comment type="caution">
    <text evidence="1">The sequence shown here is derived from an EMBL/GenBank/DDBJ whole genome shotgun (WGS) entry which is preliminary data.</text>
</comment>
<evidence type="ECO:0000313" key="1">
    <source>
        <dbReference type="EMBL" id="PRR84284.1"/>
    </source>
</evidence>
<reference evidence="1 2" key="1">
    <citation type="submission" date="2018-03" db="EMBL/GenBank/DDBJ databases">
        <title>Genome sequence of Clostridium vincentii DSM 10228.</title>
        <authorList>
            <person name="Poehlein A."/>
            <person name="Daniel R."/>
        </authorList>
    </citation>
    <scope>NUCLEOTIDE SEQUENCE [LARGE SCALE GENOMIC DNA]</scope>
    <source>
        <strain evidence="1 2">DSM 10228</strain>
    </source>
</reference>
<dbReference type="Proteomes" id="UP000239471">
    <property type="component" value="Unassembled WGS sequence"/>
</dbReference>
<accession>A0A2T0BK77</accession>
<evidence type="ECO:0000313" key="2">
    <source>
        <dbReference type="Proteomes" id="UP000239471"/>
    </source>
</evidence>
<gene>
    <name evidence="1" type="ORF">CLVI_02100</name>
</gene>
<name>A0A2T0BK77_9CLOT</name>
<keyword evidence="2" id="KW-1185">Reference proteome</keyword>
<dbReference type="EMBL" id="PVXQ01000002">
    <property type="protein sequence ID" value="PRR84284.1"/>
    <property type="molecule type" value="Genomic_DNA"/>
</dbReference>
<dbReference type="AlphaFoldDB" id="A0A2T0BK77"/>
<proteinExistence type="predicted"/>
<protein>
    <submittedName>
        <fullName evidence="1">Uncharacterized protein</fullName>
    </submittedName>
</protein>
<sequence length="31" mass="3779">MNVAILFEYKEIKMTILLTIKDRKSKIRIRI</sequence>